<dbReference type="InterPro" id="IPR029063">
    <property type="entry name" value="SAM-dependent_MTases_sf"/>
</dbReference>
<sequence>MNAPNVKILAERIKIKINNFPYILLRPKIDKNVLELFKGKRGIEIGGPSFFFSFTGPLPVYGVAKSVDTINFSRHTLWEDNLKDGDDFTYDGKKLGHQYIMDGSNLKKINRNYNFVLSCHSLEHIANPIKALMEWKKKLHPSGIICVIVPDKRYTFDWMRKYTSFRHILTDYKKKTTENDLTHKTEIIEGTDLQLAKIARNKKEYGKKISKNASSRIMHHHVFSVRLLKHISRYCNMKLLMIKHVKPFHIFMIIEK</sequence>
<dbReference type="Gene3D" id="3.40.50.150">
    <property type="entry name" value="Vaccinia Virus protein VP39"/>
    <property type="match status" value="1"/>
</dbReference>
<dbReference type="GO" id="GO:0032259">
    <property type="term" value="P:methylation"/>
    <property type="evidence" value="ECO:0007669"/>
    <property type="project" value="UniProtKB-KW"/>
</dbReference>
<protein>
    <submittedName>
        <fullName evidence="1">Methyltransferase type 11</fullName>
    </submittedName>
</protein>
<evidence type="ECO:0000313" key="1">
    <source>
        <dbReference type="EMBL" id="KKP29767.1"/>
    </source>
</evidence>
<reference evidence="1 2" key="1">
    <citation type="journal article" date="2015" name="Nature">
        <title>rRNA introns, odd ribosomes, and small enigmatic genomes across a large radiation of phyla.</title>
        <authorList>
            <person name="Brown C.T."/>
            <person name="Hug L.A."/>
            <person name="Thomas B.C."/>
            <person name="Sharon I."/>
            <person name="Castelle C.J."/>
            <person name="Singh A."/>
            <person name="Wilkins M.J."/>
            <person name="Williams K.H."/>
            <person name="Banfield J.F."/>
        </authorList>
    </citation>
    <scope>NUCLEOTIDE SEQUENCE [LARGE SCALE GENOMIC DNA]</scope>
</reference>
<dbReference type="Proteomes" id="UP000034934">
    <property type="component" value="Unassembled WGS sequence"/>
</dbReference>
<dbReference type="AlphaFoldDB" id="A0A0G0BFB6"/>
<keyword evidence="1" id="KW-0808">Transferase</keyword>
<accession>A0A0G0BFB6</accession>
<comment type="caution">
    <text evidence="1">The sequence shown here is derived from an EMBL/GenBank/DDBJ whole genome shotgun (WGS) entry which is preliminary data.</text>
</comment>
<dbReference type="EMBL" id="LBOG01000008">
    <property type="protein sequence ID" value="KKP29767.1"/>
    <property type="molecule type" value="Genomic_DNA"/>
</dbReference>
<keyword evidence="1" id="KW-0489">Methyltransferase</keyword>
<dbReference type="GO" id="GO:0008168">
    <property type="term" value="F:methyltransferase activity"/>
    <property type="evidence" value="ECO:0007669"/>
    <property type="project" value="UniProtKB-KW"/>
</dbReference>
<organism evidence="1 2">
    <name type="scientific">Candidatus Nomurabacteria bacterium GW2011_GWF1_31_48</name>
    <dbReference type="NCBI Taxonomy" id="1618767"/>
    <lineage>
        <taxon>Bacteria</taxon>
        <taxon>Candidatus Nomuraibacteriota</taxon>
    </lineage>
</organism>
<name>A0A0G0BFB6_9BACT</name>
<evidence type="ECO:0000313" key="2">
    <source>
        <dbReference type="Proteomes" id="UP000034934"/>
    </source>
</evidence>
<gene>
    <name evidence="1" type="ORF">UR19_C0008G0009</name>
</gene>
<dbReference type="SUPFAM" id="SSF53335">
    <property type="entry name" value="S-adenosyl-L-methionine-dependent methyltransferases"/>
    <property type="match status" value="1"/>
</dbReference>
<proteinExistence type="predicted"/>